<name>A0A1G2ULR7_9BACT</name>
<evidence type="ECO:0000259" key="6">
    <source>
        <dbReference type="PROSITE" id="PS00651"/>
    </source>
</evidence>
<dbReference type="EMBL" id="MHWP01000017">
    <property type="protein sequence ID" value="OHB10331.1"/>
    <property type="molecule type" value="Genomic_DNA"/>
</dbReference>
<reference evidence="7 8" key="1">
    <citation type="journal article" date="2016" name="Nat. Commun.">
        <title>Thousands of microbial genomes shed light on interconnected biogeochemical processes in an aquifer system.</title>
        <authorList>
            <person name="Anantharaman K."/>
            <person name="Brown C.T."/>
            <person name="Hug L.A."/>
            <person name="Sharon I."/>
            <person name="Castelle C.J."/>
            <person name="Probst A.J."/>
            <person name="Thomas B.C."/>
            <person name="Singh A."/>
            <person name="Wilkins M.J."/>
            <person name="Karaoz U."/>
            <person name="Brodie E.L."/>
            <person name="Williams K.H."/>
            <person name="Hubbard S.S."/>
            <person name="Banfield J.F."/>
        </authorList>
    </citation>
    <scope>NUCLEOTIDE SEQUENCE [LARGE SCALE GENOMIC DNA]</scope>
</reference>
<dbReference type="PANTHER" id="PTHR21368">
    <property type="entry name" value="50S RIBOSOMAL PROTEIN L9"/>
    <property type="match status" value="1"/>
</dbReference>
<dbReference type="GO" id="GO:0006412">
    <property type="term" value="P:translation"/>
    <property type="evidence" value="ECO:0007669"/>
    <property type="project" value="InterPro"/>
</dbReference>
<dbReference type="AlphaFoldDB" id="A0A1G2ULR7"/>
<keyword evidence="2 7" id="KW-0689">Ribosomal protein</keyword>
<dbReference type="Proteomes" id="UP000177202">
    <property type="component" value="Unassembled WGS sequence"/>
</dbReference>
<evidence type="ECO:0000313" key="8">
    <source>
        <dbReference type="Proteomes" id="UP000177202"/>
    </source>
</evidence>
<dbReference type="STRING" id="1802772.A3H60_02645"/>
<dbReference type="GO" id="GO:0003735">
    <property type="term" value="F:structural constituent of ribosome"/>
    <property type="evidence" value="ECO:0007669"/>
    <property type="project" value="InterPro"/>
</dbReference>
<dbReference type="PROSITE" id="PS00651">
    <property type="entry name" value="RIBOSOMAL_L9"/>
    <property type="match status" value="1"/>
</dbReference>
<comment type="similarity">
    <text evidence="1">Belongs to the bacterial ribosomal protein bL9 family.</text>
</comment>
<dbReference type="GO" id="GO:0005840">
    <property type="term" value="C:ribosome"/>
    <property type="evidence" value="ECO:0007669"/>
    <property type="project" value="UniProtKB-KW"/>
</dbReference>
<evidence type="ECO:0000256" key="2">
    <source>
        <dbReference type="ARBA" id="ARBA00022980"/>
    </source>
</evidence>
<dbReference type="SUPFAM" id="SSF55658">
    <property type="entry name" value="L9 N-domain-like"/>
    <property type="match status" value="1"/>
</dbReference>
<gene>
    <name evidence="7" type="ORF">A3H60_02645</name>
</gene>
<protein>
    <recommendedName>
        <fullName evidence="4">Large ribosomal subunit protein bL9</fullName>
    </recommendedName>
</protein>
<evidence type="ECO:0000256" key="5">
    <source>
        <dbReference type="SAM" id="Coils"/>
    </source>
</evidence>
<accession>A0A1G2ULR7</accession>
<dbReference type="Pfam" id="PF01281">
    <property type="entry name" value="Ribosomal_L9_N"/>
    <property type="match status" value="1"/>
</dbReference>
<dbReference type="InterPro" id="IPR009027">
    <property type="entry name" value="Ribosomal_bL9/RNase_H1_N"/>
</dbReference>
<evidence type="ECO:0000256" key="3">
    <source>
        <dbReference type="ARBA" id="ARBA00023274"/>
    </source>
</evidence>
<feature type="coiled-coil region" evidence="5">
    <location>
        <begin position="49"/>
        <end position="85"/>
    </location>
</feature>
<proteinExistence type="inferred from homology"/>
<dbReference type="InterPro" id="IPR020594">
    <property type="entry name" value="Ribosomal_bL9_bac/chp"/>
</dbReference>
<organism evidence="7 8">
    <name type="scientific">Candidatus Zambryskibacteria bacterium RIFCSPLOWO2_02_FULL_44_12b</name>
    <dbReference type="NCBI Taxonomy" id="1802772"/>
    <lineage>
        <taxon>Bacteria</taxon>
        <taxon>Candidatus Zambryskiibacteriota</taxon>
    </lineage>
</organism>
<evidence type="ECO:0000256" key="1">
    <source>
        <dbReference type="ARBA" id="ARBA00010605"/>
    </source>
</evidence>
<dbReference type="NCBIfam" id="TIGR00158">
    <property type="entry name" value="L9"/>
    <property type="match status" value="1"/>
</dbReference>
<evidence type="ECO:0000256" key="4">
    <source>
        <dbReference type="ARBA" id="ARBA00035292"/>
    </source>
</evidence>
<evidence type="ECO:0000313" key="7">
    <source>
        <dbReference type="EMBL" id="OHB10331.1"/>
    </source>
</evidence>
<keyword evidence="5" id="KW-0175">Coiled coil</keyword>
<comment type="caution">
    <text evidence="7">The sequence shown here is derived from an EMBL/GenBank/DDBJ whole genome shotgun (WGS) entry which is preliminary data.</text>
</comment>
<feature type="domain" description="Ribosomal protein L9" evidence="6">
    <location>
        <begin position="13"/>
        <end position="40"/>
    </location>
</feature>
<dbReference type="GO" id="GO:1990904">
    <property type="term" value="C:ribonucleoprotein complex"/>
    <property type="evidence" value="ECO:0007669"/>
    <property type="project" value="UniProtKB-KW"/>
</dbReference>
<sequence>MKIILLKDVKGVGKRFEEKNISDGYANNFLIAKNLALPVSPASLNMIKQMKEREDKKRVEEEKEIKEKELKRKEKHEALEKFRQEGRA</sequence>
<keyword evidence="3" id="KW-0687">Ribonucleoprotein</keyword>
<dbReference type="Gene3D" id="3.40.5.10">
    <property type="entry name" value="Ribosomal protein L9, N-terminal domain"/>
    <property type="match status" value="1"/>
</dbReference>
<dbReference type="InterPro" id="IPR036935">
    <property type="entry name" value="Ribosomal_bL9_N_sf"/>
</dbReference>
<dbReference type="InterPro" id="IPR000244">
    <property type="entry name" value="Ribosomal_bL9"/>
</dbReference>
<dbReference type="InterPro" id="IPR020070">
    <property type="entry name" value="Ribosomal_bL9_N"/>
</dbReference>